<dbReference type="GO" id="GO:0051301">
    <property type="term" value="P:cell division"/>
    <property type="evidence" value="ECO:0007669"/>
    <property type="project" value="UniProtKB-KW"/>
</dbReference>
<dbReference type="GO" id="GO:0007059">
    <property type="term" value="P:chromosome segregation"/>
    <property type="evidence" value="ECO:0007669"/>
    <property type="project" value="UniProtKB-UniRule"/>
</dbReference>
<dbReference type="CDD" id="cd00798">
    <property type="entry name" value="INT_XerDC_C"/>
    <property type="match status" value="1"/>
</dbReference>
<comment type="caution">
    <text evidence="14">The sequence shown here is derived from an EMBL/GenBank/DDBJ whole genome shotgun (WGS) entry which is preliminary data.</text>
</comment>
<feature type="active site" evidence="11">
    <location>
        <position position="254"/>
    </location>
</feature>
<keyword evidence="10 11" id="KW-0131">Cell cycle</keyword>
<sequence length="282" mass="32199">MEKGLSQNTISAYRSDLNQYRTWLDEQYVDDIVEADRESLLGYLSYLAGKGRHARTVARVLSSLRRFYRYLLNSGVRRDDPTARIDSPKIGRALPSTLTEQEVEDLLDTPDVSAPLGLRDRAMIELMYGGGFRVSELVQLRIDALNLRQGVARVMGKGNKERLVPLGEEALYWIERFLDEGRPVFMQGRTSDSLFVTSRGAGMSRQAFWIRLKKYGREARILTPFSPHTLRHAFATHLLNHGADLRSVQVLLGHSDLSTTQIYTHVARERLKNIHKEHHPRG</sequence>
<dbReference type="NCBIfam" id="TIGR02225">
    <property type="entry name" value="recomb_XerD"/>
    <property type="match status" value="1"/>
</dbReference>
<evidence type="ECO:0000256" key="2">
    <source>
        <dbReference type="ARBA" id="ARBA00010450"/>
    </source>
</evidence>
<organism evidence="14 15">
    <name type="scientific">Candidatus Thiopontia autotrophica</name>
    <dbReference type="NCBI Taxonomy" id="2841688"/>
    <lineage>
        <taxon>Bacteria</taxon>
        <taxon>Pseudomonadati</taxon>
        <taxon>Pseudomonadota</taxon>
        <taxon>Gammaproteobacteria</taxon>
        <taxon>Candidatus Thiopontia</taxon>
    </lineage>
</organism>
<dbReference type="Gene3D" id="1.10.443.10">
    <property type="entry name" value="Intergrase catalytic core"/>
    <property type="match status" value="1"/>
</dbReference>
<evidence type="ECO:0000259" key="13">
    <source>
        <dbReference type="PROSITE" id="PS51900"/>
    </source>
</evidence>
<comment type="subunit">
    <text evidence="11">Forms a cyclic heterotetrameric complex composed of two molecules of XerC and two molecules of XerD.</text>
</comment>
<feature type="active site" description="O-(3'-phospho-DNA)-tyrosine intermediate" evidence="11">
    <location>
        <position position="263"/>
    </location>
</feature>
<dbReference type="HAMAP" id="MF_01808">
    <property type="entry name" value="Recomb_XerC_XerD"/>
    <property type="match status" value="1"/>
</dbReference>
<dbReference type="PROSITE" id="PS51900">
    <property type="entry name" value="CB"/>
    <property type="match status" value="1"/>
</dbReference>
<protein>
    <recommendedName>
        <fullName evidence="3 11">Tyrosine recombinase XerD</fullName>
    </recommendedName>
</protein>
<dbReference type="GO" id="GO:0003677">
    <property type="term" value="F:DNA binding"/>
    <property type="evidence" value="ECO:0007669"/>
    <property type="project" value="UniProtKB-UniRule"/>
</dbReference>
<feature type="active site" evidence="11">
    <location>
        <position position="231"/>
    </location>
</feature>
<proteinExistence type="inferred from homology"/>
<evidence type="ECO:0000313" key="14">
    <source>
        <dbReference type="EMBL" id="MBC8519837.1"/>
    </source>
</evidence>
<dbReference type="InterPro" id="IPR013762">
    <property type="entry name" value="Integrase-like_cat_sf"/>
</dbReference>
<keyword evidence="4 11" id="KW-0963">Cytoplasm</keyword>
<dbReference type="Gene3D" id="1.10.150.130">
    <property type="match status" value="1"/>
</dbReference>
<evidence type="ECO:0000256" key="8">
    <source>
        <dbReference type="ARBA" id="ARBA00023125"/>
    </source>
</evidence>
<evidence type="ECO:0000259" key="12">
    <source>
        <dbReference type="PROSITE" id="PS51898"/>
    </source>
</evidence>
<comment type="function">
    <text evidence="11">Site-specific tyrosine recombinase, which acts by catalyzing the cutting and rejoining of the recombining DNA molecules. The XerC-XerD complex is essential to convert dimers of the bacterial chromosome into monomers to permit their segregation at cell division. It also contributes to the segregational stability of plasmids.</text>
</comment>
<dbReference type="NCBIfam" id="NF001399">
    <property type="entry name" value="PRK00283.1"/>
    <property type="match status" value="1"/>
</dbReference>
<keyword evidence="7 11" id="KW-0229">DNA integration</keyword>
<evidence type="ECO:0000256" key="4">
    <source>
        <dbReference type="ARBA" id="ARBA00022490"/>
    </source>
</evidence>
<dbReference type="GO" id="GO:0006313">
    <property type="term" value="P:DNA transposition"/>
    <property type="evidence" value="ECO:0007669"/>
    <property type="project" value="UniProtKB-UniRule"/>
</dbReference>
<dbReference type="GO" id="GO:0009037">
    <property type="term" value="F:tyrosine-based site-specific recombinase activity"/>
    <property type="evidence" value="ECO:0007669"/>
    <property type="project" value="UniProtKB-UniRule"/>
</dbReference>
<accession>A0A8J6P8D6</accession>
<feature type="domain" description="Core-binding (CB)" evidence="13">
    <location>
        <begin position="1"/>
        <end position="72"/>
    </location>
</feature>
<dbReference type="InterPro" id="IPR011010">
    <property type="entry name" value="DNA_brk_join_enz"/>
</dbReference>
<comment type="similarity">
    <text evidence="2 11">Belongs to the 'phage' integrase family. XerD subfamily.</text>
</comment>
<comment type="subcellular location">
    <subcellularLocation>
        <location evidence="1 11">Cytoplasm</location>
    </subcellularLocation>
</comment>
<reference evidence="14 15" key="1">
    <citation type="submission" date="2020-08" db="EMBL/GenBank/DDBJ databases">
        <title>Bridging the membrane lipid divide: bacteria of the FCB group superphylum have the potential to synthesize archaeal ether lipids.</title>
        <authorList>
            <person name="Villanueva L."/>
            <person name="Von Meijenfeldt F.A.B."/>
            <person name="Westbye A.B."/>
            <person name="Yadav S."/>
            <person name="Hopmans E.C."/>
            <person name="Dutilh B.E."/>
            <person name="Sinninghe Damste J.S."/>
        </authorList>
    </citation>
    <scope>NUCLEOTIDE SEQUENCE [LARGE SCALE GENOMIC DNA]</scope>
    <source>
        <strain evidence="14">NIOZ-UU100</strain>
    </source>
</reference>
<dbReference type="InterPro" id="IPR050090">
    <property type="entry name" value="Tyrosine_recombinase_XerCD"/>
</dbReference>
<evidence type="ECO:0000256" key="3">
    <source>
        <dbReference type="ARBA" id="ARBA00015810"/>
    </source>
</evidence>
<dbReference type="InterPro" id="IPR010998">
    <property type="entry name" value="Integrase_recombinase_N"/>
</dbReference>
<dbReference type="InterPro" id="IPR004107">
    <property type="entry name" value="Integrase_SAM-like_N"/>
</dbReference>
<keyword evidence="8 11" id="KW-0238">DNA-binding</keyword>
<evidence type="ECO:0000256" key="9">
    <source>
        <dbReference type="ARBA" id="ARBA00023172"/>
    </source>
</evidence>
<dbReference type="Pfam" id="PF00589">
    <property type="entry name" value="Phage_integrase"/>
    <property type="match status" value="1"/>
</dbReference>
<dbReference type="InterPro" id="IPR023009">
    <property type="entry name" value="Tyrosine_recombinase_XerC/XerD"/>
</dbReference>
<dbReference type="PANTHER" id="PTHR30349">
    <property type="entry name" value="PHAGE INTEGRASE-RELATED"/>
    <property type="match status" value="1"/>
</dbReference>
<evidence type="ECO:0000256" key="6">
    <source>
        <dbReference type="ARBA" id="ARBA00022829"/>
    </source>
</evidence>
<dbReference type="PANTHER" id="PTHR30349:SF90">
    <property type="entry name" value="TYROSINE RECOMBINASE XERD"/>
    <property type="match status" value="1"/>
</dbReference>
<keyword evidence="9 11" id="KW-0233">DNA recombination</keyword>
<evidence type="ECO:0000313" key="15">
    <source>
        <dbReference type="Proteomes" id="UP000654401"/>
    </source>
</evidence>
<dbReference type="InterPro" id="IPR011932">
    <property type="entry name" value="Recomb_XerD"/>
</dbReference>
<keyword evidence="5 11" id="KW-0132">Cell division</keyword>
<dbReference type="InterPro" id="IPR044068">
    <property type="entry name" value="CB"/>
</dbReference>
<evidence type="ECO:0000256" key="11">
    <source>
        <dbReference type="HAMAP-Rule" id="MF_01807"/>
    </source>
</evidence>
<evidence type="ECO:0000256" key="10">
    <source>
        <dbReference type="ARBA" id="ARBA00023306"/>
    </source>
</evidence>
<dbReference type="SUPFAM" id="SSF56349">
    <property type="entry name" value="DNA breaking-rejoining enzymes"/>
    <property type="match status" value="1"/>
</dbReference>
<dbReference type="AlphaFoldDB" id="A0A8J6P8D6"/>
<dbReference type="PROSITE" id="PS51898">
    <property type="entry name" value="TYR_RECOMBINASE"/>
    <property type="match status" value="1"/>
</dbReference>
<evidence type="ECO:0000256" key="5">
    <source>
        <dbReference type="ARBA" id="ARBA00022618"/>
    </source>
</evidence>
<dbReference type="HAMAP" id="MF_01807">
    <property type="entry name" value="Recomb_XerD"/>
    <property type="match status" value="1"/>
</dbReference>
<feature type="domain" description="Tyr recombinase" evidence="12">
    <location>
        <begin position="93"/>
        <end position="276"/>
    </location>
</feature>
<dbReference type="SUPFAM" id="SSF47823">
    <property type="entry name" value="lambda integrase-like, N-terminal domain"/>
    <property type="match status" value="1"/>
</dbReference>
<keyword evidence="6 11" id="KW-0159">Chromosome partition</keyword>
<dbReference type="Pfam" id="PF02899">
    <property type="entry name" value="Phage_int_SAM_1"/>
    <property type="match status" value="1"/>
</dbReference>
<dbReference type="EMBL" id="JACNFK010000028">
    <property type="protein sequence ID" value="MBC8519837.1"/>
    <property type="molecule type" value="Genomic_DNA"/>
</dbReference>
<feature type="active site" evidence="11">
    <location>
        <position position="157"/>
    </location>
</feature>
<dbReference type="Proteomes" id="UP000654401">
    <property type="component" value="Unassembled WGS sequence"/>
</dbReference>
<dbReference type="InterPro" id="IPR002104">
    <property type="entry name" value="Integrase_catalytic"/>
</dbReference>
<evidence type="ECO:0000256" key="1">
    <source>
        <dbReference type="ARBA" id="ARBA00004496"/>
    </source>
</evidence>
<feature type="active site" evidence="11">
    <location>
        <position position="133"/>
    </location>
</feature>
<name>A0A8J6P8D6_9GAMM</name>
<evidence type="ECO:0000256" key="7">
    <source>
        <dbReference type="ARBA" id="ARBA00022908"/>
    </source>
</evidence>
<dbReference type="GO" id="GO:0005737">
    <property type="term" value="C:cytoplasm"/>
    <property type="evidence" value="ECO:0007669"/>
    <property type="project" value="UniProtKB-SubCell"/>
</dbReference>
<gene>
    <name evidence="11 14" type="primary">xerD</name>
    <name evidence="14" type="ORF">H8D24_05470</name>
</gene>
<feature type="active site" evidence="11">
    <location>
        <position position="228"/>
    </location>
</feature>